<evidence type="ECO:0000256" key="4">
    <source>
        <dbReference type="ARBA" id="ARBA00022676"/>
    </source>
</evidence>
<keyword evidence="13" id="KW-0812">Transmembrane</keyword>
<name>A0A6A6TRF3_9PLEO</name>
<keyword evidence="16" id="KW-1185">Reference proteome</keyword>
<comment type="similarity">
    <text evidence="12">Belongs to the glycosyl hydrolase 16 family. CRH1 subfamily.</text>
</comment>
<reference evidence="15" key="1">
    <citation type="journal article" date="2020" name="Stud. Mycol.">
        <title>101 Dothideomycetes genomes: a test case for predicting lifestyles and emergence of pathogens.</title>
        <authorList>
            <person name="Haridas S."/>
            <person name="Albert R."/>
            <person name="Binder M."/>
            <person name="Bloem J."/>
            <person name="Labutti K."/>
            <person name="Salamov A."/>
            <person name="Andreopoulos B."/>
            <person name="Baker S."/>
            <person name="Barry K."/>
            <person name="Bills G."/>
            <person name="Bluhm B."/>
            <person name="Cannon C."/>
            <person name="Castanera R."/>
            <person name="Culley D."/>
            <person name="Daum C."/>
            <person name="Ezra D."/>
            <person name="Gonzalez J."/>
            <person name="Henrissat B."/>
            <person name="Kuo A."/>
            <person name="Liang C."/>
            <person name="Lipzen A."/>
            <person name="Lutzoni F."/>
            <person name="Magnuson J."/>
            <person name="Mondo S."/>
            <person name="Nolan M."/>
            <person name="Ohm R."/>
            <person name="Pangilinan J."/>
            <person name="Park H.-J."/>
            <person name="Ramirez L."/>
            <person name="Alfaro M."/>
            <person name="Sun H."/>
            <person name="Tritt A."/>
            <person name="Yoshinaga Y."/>
            <person name="Zwiers L.-H."/>
            <person name="Turgeon B."/>
            <person name="Goodwin S."/>
            <person name="Spatafora J."/>
            <person name="Crous P."/>
            <person name="Grigoriev I."/>
        </authorList>
    </citation>
    <scope>NUCLEOTIDE SEQUENCE</scope>
    <source>
        <strain evidence="15">CBS 122681</strain>
    </source>
</reference>
<dbReference type="CDD" id="cd02183">
    <property type="entry name" value="GH16_fungal_CRH1_transglycosylase"/>
    <property type="match status" value="1"/>
</dbReference>
<keyword evidence="6" id="KW-0732">Signal</keyword>
<comment type="catalytic activity">
    <reaction evidence="1">
        <text>Random endo-hydrolysis of N-acetyl-beta-D-glucosaminide (1-&gt;4)-beta-linkages in chitin and chitodextrins.</text>
        <dbReference type="EC" id="3.2.1.14"/>
    </reaction>
</comment>
<evidence type="ECO:0000256" key="6">
    <source>
        <dbReference type="ARBA" id="ARBA00022729"/>
    </source>
</evidence>
<dbReference type="GO" id="GO:0009277">
    <property type="term" value="C:fungal-type cell wall"/>
    <property type="evidence" value="ECO:0007669"/>
    <property type="project" value="TreeGrafter"/>
</dbReference>
<dbReference type="GO" id="GO:0008843">
    <property type="term" value="F:endochitinase activity"/>
    <property type="evidence" value="ECO:0007669"/>
    <property type="project" value="UniProtKB-EC"/>
</dbReference>
<keyword evidence="8 13" id="KW-0472">Membrane</keyword>
<evidence type="ECO:0000256" key="2">
    <source>
        <dbReference type="ARBA" id="ARBA00004370"/>
    </source>
</evidence>
<dbReference type="PANTHER" id="PTHR10963">
    <property type="entry name" value="GLYCOSYL HYDROLASE-RELATED"/>
    <property type="match status" value="1"/>
</dbReference>
<evidence type="ECO:0000256" key="10">
    <source>
        <dbReference type="ARBA" id="ARBA00023295"/>
    </source>
</evidence>
<dbReference type="GO" id="GO:0016757">
    <property type="term" value="F:glycosyltransferase activity"/>
    <property type="evidence" value="ECO:0007669"/>
    <property type="project" value="UniProtKB-KW"/>
</dbReference>
<dbReference type="SUPFAM" id="SSF49899">
    <property type="entry name" value="Concanavalin A-like lectins/glucanases"/>
    <property type="match status" value="1"/>
</dbReference>
<dbReference type="GO" id="GO:0016020">
    <property type="term" value="C:membrane"/>
    <property type="evidence" value="ECO:0007669"/>
    <property type="project" value="UniProtKB-SubCell"/>
</dbReference>
<dbReference type="Proteomes" id="UP000799324">
    <property type="component" value="Unassembled WGS sequence"/>
</dbReference>
<organism evidence="15 16">
    <name type="scientific">Lophiostoma macrostomum CBS 122681</name>
    <dbReference type="NCBI Taxonomy" id="1314788"/>
    <lineage>
        <taxon>Eukaryota</taxon>
        <taxon>Fungi</taxon>
        <taxon>Dikarya</taxon>
        <taxon>Ascomycota</taxon>
        <taxon>Pezizomycotina</taxon>
        <taxon>Dothideomycetes</taxon>
        <taxon>Pleosporomycetidae</taxon>
        <taxon>Pleosporales</taxon>
        <taxon>Lophiostomataceae</taxon>
        <taxon>Lophiostoma</taxon>
    </lineage>
</organism>
<protein>
    <recommendedName>
        <fullName evidence="3">chitinase</fullName>
        <ecNumber evidence="3">3.2.1.14</ecNumber>
    </recommendedName>
</protein>
<dbReference type="GO" id="GO:0005975">
    <property type="term" value="P:carbohydrate metabolic process"/>
    <property type="evidence" value="ECO:0007669"/>
    <property type="project" value="InterPro"/>
</dbReference>
<dbReference type="InterPro" id="IPR050546">
    <property type="entry name" value="Glycosyl_Hydrlase_16"/>
</dbReference>
<dbReference type="PROSITE" id="PS51762">
    <property type="entry name" value="GH16_2"/>
    <property type="match status" value="1"/>
</dbReference>
<keyword evidence="11" id="KW-0961">Cell wall biogenesis/degradation</keyword>
<comment type="subcellular location">
    <subcellularLocation>
        <location evidence="2">Membrane</location>
    </subcellularLocation>
</comment>
<dbReference type="OrthoDB" id="4781at2759"/>
<sequence>MTMAQTHTDCNPLNRTDCPSMEALGGNVTFNFNDTIDNAIWMQQNAGEMGQDDEDGAYFTILKSGQSPMVQSKFYMFFGRVSIIMQAANGTGIISSAILQSEDLDEIDWEFKGGKSNFVYSNYYGKGDNTTNDRGEDHQLDFAPQNGYHNYTIDWQKNQTRWYVDDKQVRELKFADAMGGKRYPQTPMNIRLGIWSGGDKSGNNQGTVDWAGGETDFSKAPFTMNVRQVYAHDYTSAKEYSWEGMDGSGDWEKVKVVAGTSDTLKDAESPHGIKDRYNALSKTAKIAIACSVLGFVVLCALGALFYFIRQRRAGRREFLAHQAAEQRENAELLEYKQQTGITGKPGYNRI</sequence>
<evidence type="ECO:0000256" key="8">
    <source>
        <dbReference type="ARBA" id="ARBA00023136"/>
    </source>
</evidence>
<keyword evidence="7 15" id="KW-0378">Hydrolase</keyword>
<dbReference type="AlphaFoldDB" id="A0A6A6TRF3"/>
<evidence type="ECO:0000256" key="1">
    <source>
        <dbReference type="ARBA" id="ARBA00000822"/>
    </source>
</evidence>
<feature type="transmembrane region" description="Helical" evidence="13">
    <location>
        <begin position="286"/>
        <end position="308"/>
    </location>
</feature>
<feature type="domain" description="GH16" evidence="14">
    <location>
        <begin position="6"/>
        <end position="219"/>
    </location>
</feature>
<accession>A0A6A6TRF3</accession>
<evidence type="ECO:0000313" key="16">
    <source>
        <dbReference type="Proteomes" id="UP000799324"/>
    </source>
</evidence>
<evidence type="ECO:0000256" key="5">
    <source>
        <dbReference type="ARBA" id="ARBA00022679"/>
    </source>
</evidence>
<gene>
    <name evidence="15" type="ORF">K491DRAFT_709772</name>
</gene>
<dbReference type="EMBL" id="MU004289">
    <property type="protein sequence ID" value="KAF2662402.1"/>
    <property type="molecule type" value="Genomic_DNA"/>
</dbReference>
<dbReference type="Gene3D" id="2.60.120.200">
    <property type="match status" value="1"/>
</dbReference>
<evidence type="ECO:0000256" key="9">
    <source>
        <dbReference type="ARBA" id="ARBA00023180"/>
    </source>
</evidence>
<evidence type="ECO:0000256" key="13">
    <source>
        <dbReference type="SAM" id="Phobius"/>
    </source>
</evidence>
<keyword evidence="4" id="KW-0328">Glycosyltransferase</keyword>
<dbReference type="GO" id="GO:0031505">
    <property type="term" value="P:fungal-type cell wall organization"/>
    <property type="evidence" value="ECO:0007669"/>
    <property type="project" value="TreeGrafter"/>
</dbReference>
<evidence type="ECO:0000256" key="3">
    <source>
        <dbReference type="ARBA" id="ARBA00012729"/>
    </source>
</evidence>
<evidence type="ECO:0000256" key="12">
    <source>
        <dbReference type="ARBA" id="ARBA00038074"/>
    </source>
</evidence>
<dbReference type="InterPro" id="IPR000757">
    <property type="entry name" value="Beta-glucanase-like"/>
</dbReference>
<dbReference type="Pfam" id="PF00722">
    <property type="entry name" value="Glyco_hydro_16"/>
    <property type="match status" value="1"/>
</dbReference>
<evidence type="ECO:0000256" key="11">
    <source>
        <dbReference type="ARBA" id="ARBA00023316"/>
    </source>
</evidence>
<dbReference type="PANTHER" id="PTHR10963:SF27">
    <property type="entry name" value="GLYCOSIDASE-RELATED"/>
    <property type="match status" value="1"/>
</dbReference>
<keyword evidence="10" id="KW-0326">Glycosidase</keyword>
<keyword evidence="5" id="KW-0808">Transferase</keyword>
<dbReference type="InterPro" id="IPR013320">
    <property type="entry name" value="ConA-like_dom_sf"/>
</dbReference>
<keyword evidence="13" id="KW-1133">Transmembrane helix</keyword>
<keyword evidence="9" id="KW-0325">Glycoprotein</keyword>
<evidence type="ECO:0000259" key="14">
    <source>
        <dbReference type="PROSITE" id="PS51762"/>
    </source>
</evidence>
<proteinExistence type="inferred from homology"/>
<evidence type="ECO:0000313" key="15">
    <source>
        <dbReference type="EMBL" id="KAF2662402.1"/>
    </source>
</evidence>
<dbReference type="EC" id="3.2.1.14" evidence="3"/>
<evidence type="ECO:0000256" key="7">
    <source>
        <dbReference type="ARBA" id="ARBA00022801"/>
    </source>
</evidence>